<proteinExistence type="inferred from homology"/>
<comment type="similarity">
    <text evidence="8">Belongs to the Nibrin family.</text>
</comment>
<evidence type="ECO:0000256" key="7">
    <source>
        <dbReference type="ARBA" id="ARBA00023306"/>
    </source>
</evidence>
<evidence type="ECO:0000313" key="11">
    <source>
        <dbReference type="Proteomes" id="UP000694888"/>
    </source>
</evidence>
<evidence type="ECO:0000256" key="5">
    <source>
        <dbReference type="ARBA" id="ARBA00023204"/>
    </source>
</evidence>
<evidence type="ECO:0000259" key="10">
    <source>
        <dbReference type="PROSITE" id="PS50006"/>
    </source>
</evidence>
<evidence type="ECO:0000256" key="3">
    <source>
        <dbReference type="ARBA" id="ARBA00022454"/>
    </source>
</evidence>
<dbReference type="Gene3D" id="3.40.50.10980">
    <property type="entry name" value="Nibrin, BRCT2 domain"/>
    <property type="match status" value="1"/>
</dbReference>
<reference evidence="12" key="1">
    <citation type="submission" date="2025-08" db="UniProtKB">
        <authorList>
            <consortium name="RefSeq"/>
        </authorList>
    </citation>
    <scope>IDENTIFICATION</scope>
</reference>
<evidence type="ECO:0000256" key="9">
    <source>
        <dbReference type="SAM" id="MobiDB-lite"/>
    </source>
</evidence>
<dbReference type="InterPro" id="IPR000253">
    <property type="entry name" value="FHA_dom"/>
</dbReference>
<keyword evidence="7" id="KW-0131">Cell cycle</keyword>
<dbReference type="InterPro" id="IPR032429">
    <property type="entry name" value="Nibrin_BRCT2"/>
</dbReference>
<dbReference type="InterPro" id="IPR008984">
    <property type="entry name" value="SMAD_FHA_dom_sf"/>
</dbReference>
<accession>A0ABM0JRG0</accession>
<dbReference type="Pfam" id="PF16770">
    <property type="entry name" value="RTT107_BRCT_5"/>
    <property type="match status" value="1"/>
</dbReference>
<evidence type="ECO:0000256" key="8">
    <source>
        <dbReference type="ARBA" id="ARBA00044757"/>
    </source>
</evidence>
<feature type="domain" description="FHA" evidence="10">
    <location>
        <begin position="22"/>
        <end position="80"/>
    </location>
</feature>
<dbReference type="CDD" id="cd17741">
    <property type="entry name" value="BRCT_nibrin"/>
    <property type="match status" value="1"/>
</dbReference>
<dbReference type="InterPro" id="IPR040227">
    <property type="entry name" value="Nibrin-rel"/>
</dbReference>
<feature type="compositionally biased region" description="Basic and acidic residues" evidence="9">
    <location>
        <begin position="430"/>
        <end position="448"/>
    </location>
</feature>
<feature type="compositionally biased region" description="Basic and acidic residues" evidence="9">
    <location>
        <begin position="801"/>
        <end position="821"/>
    </location>
</feature>
<feature type="compositionally biased region" description="Polar residues" evidence="9">
    <location>
        <begin position="478"/>
        <end position="488"/>
    </location>
</feature>
<dbReference type="PROSITE" id="PS50006">
    <property type="entry name" value="FHA_DOMAIN"/>
    <property type="match status" value="1"/>
</dbReference>
<keyword evidence="6" id="KW-0539">Nucleus</keyword>
<feature type="region of interest" description="Disordered" evidence="9">
    <location>
        <begin position="801"/>
        <end position="831"/>
    </location>
</feature>
<name>A0ABM0JRG0_APLCA</name>
<feature type="compositionally biased region" description="Basic and acidic residues" evidence="9">
    <location>
        <begin position="595"/>
        <end position="615"/>
    </location>
</feature>
<feature type="compositionally biased region" description="Low complexity" evidence="9">
    <location>
        <begin position="450"/>
        <end position="464"/>
    </location>
</feature>
<evidence type="ECO:0000256" key="4">
    <source>
        <dbReference type="ARBA" id="ARBA00022763"/>
    </source>
</evidence>
<dbReference type="InterPro" id="IPR001357">
    <property type="entry name" value="BRCT_dom"/>
</dbReference>
<comment type="subcellular location">
    <subcellularLocation>
        <location evidence="2">Chromosome</location>
    </subcellularLocation>
    <subcellularLocation>
        <location evidence="1">Nucleus</location>
    </subcellularLocation>
</comment>
<feature type="region of interest" description="Disordered" evidence="9">
    <location>
        <begin position="652"/>
        <end position="693"/>
    </location>
</feature>
<feature type="compositionally biased region" description="Basic and acidic residues" evidence="9">
    <location>
        <begin position="661"/>
        <end position="670"/>
    </location>
</feature>
<dbReference type="SUPFAM" id="SSF52113">
    <property type="entry name" value="BRCT domain"/>
    <property type="match status" value="1"/>
</dbReference>
<organism evidence="11 12">
    <name type="scientific">Aplysia californica</name>
    <name type="common">California sea hare</name>
    <dbReference type="NCBI Taxonomy" id="6500"/>
    <lineage>
        <taxon>Eukaryota</taxon>
        <taxon>Metazoa</taxon>
        <taxon>Spiralia</taxon>
        <taxon>Lophotrochozoa</taxon>
        <taxon>Mollusca</taxon>
        <taxon>Gastropoda</taxon>
        <taxon>Heterobranchia</taxon>
        <taxon>Euthyneura</taxon>
        <taxon>Tectipleura</taxon>
        <taxon>Aplysiida</taxon>
        <taxon>Aplysioidea</taxon>
        <taxon>Aplysiidae</taxon>
        <taxon>Aplysia</taxon>
    </lineage>
</organism>
<dbReference type="PANTHER" id="PTHR12162">
    <property type="entry name" value="NIBRIN-RELATED"/>
    <property type="match status" value="1"/>
</dbReference>
<dbReference type="SMART" id="SM01348">
    <property type="entry name" value="Nbs1_C"/>
    <property type="match status" value="1"/>
</dbReference>
<dbReference type="RefSeq" id="XP_005099806.1">
    <property type="nucleotide sequence ID" value="XM_005099749.3"/>
</dbReference>
<dbReference type="GeneID" id="101848526"/>
<dbReference type="InterPro" id="IPR013908">
    <property type="entry name" value="Nibrin_C"/>
</dbReference>
<keyword evidence="3" id="KW-0158">Chromosome</keyword>
<dbReference type="InterPro" id="IPR036420">
    <property type="entry name" value="BRCT_dom_sf"/>
</dbReference>
<dbReference type="Gene3D" id="2.60.200.20">
    <property type="match status" value="1"/>
</dbReference>
<keyword evidence="11" id="KW-1185">Reference proteome</keyword>
<dbReference type="Proteomes" id="UP000694888">
    <property type="component" value="Unplaced"/>
</dbReference>
<feature type="compositionally biased region" description="Basic and acidic residues" evidence="9">
    <location>
        <begin position="490"/>
        <end position="512"/>
    </location>
</feature>
<dbReference type="Gene3D" id="3.40.50.10190">
    <property type="entry name" value="BRCT domain"/>
    <property type="match status" value="1"/>
</dbReference>
<dbReference type="SMART" id="SM00240">
    <property type="entry name" value="FHA"/>
    <property type="match status" value="1"/>
</dbReference>
<keyword evidence="5" id="KW-0234">DNA repair</keyword>
<keyword evidence="4" id="KW-0227">DNA damage</keyword>
<feature type="compositionally biased region" description="Basic and acidic residues" evidence="9">
    <location>
        <begin position="357"/>
        <end position="371"/>
    </location>
</feature>
<dbReference type="InterPro" id="IPR043014">
    <property type="entry name" value="Nibrin_BRCT2_sf"/>
</dbReference>
<dbReference type="Pfam" id="PF16508">
    <property type="entry name" value="NIBRIN_BRCT_II"/>
    <property type="match status" value="1"/>
</dbReference>
<dbReference type="Pfam" id="PF08599">
    <property type="entry name" value="Nbs1_C"/>
    <property type="match status" value="1"/>
</dbReference>
<evidence type="ECO:0000256" key="6">
    <source>
        <dbReference type="ARBA" id="ARBA00023242"/>
    </source>
</evidence>
<protein>
    <submittedName>
        <fullName evidence="12">Nibrin</fullName>
    </submittedName>
</protein>
<dbReference type="SUPFAM" id="SSF49879">
    <property type="entry name" value="SMAD/FHA domain"/>
    <property type="match status" value="1"/>
</dbReference>
<evidence type="ECO:0000256" key="2">
    <source>
        <dbReference type="ARBA" id="ARBA00004286"/>
    </source>
</evidence>
<dbReference type="Pfam" id="PF00498">
    <property type="entry name" value="FHA"/>
    <property type="match status" value="1"/>
</dbReference>
<feature type="compositionally biased region" description="Basic residues" evidence="9">
    <location>
        <begin position="543"/>
        <end position="552"/>
    </location>
</feature>
<dbReference type="PANTHER" id="PTHR12162:SF0">
    <property type="entry name" value="NIBRIN"/>
    <property type="match status" value="1"/>
</dbReference>
<evidence type="ECO:0000313" key="12">
    <source>
        <dbReference type="RefSeq" id="XP_005099806.1"/>
    </source>
</evidence>
<sequence length="831" mass="91746">MWVLVSKTEPEKKHVLVGGKKYVIGRQSCDIVVQDPSVSRTQAELSLFHQESNVMKSFVVPELMLEDVSKFGTFVNGKAVRKSGPSQVSLKSGDEIRFGGTLASVYIAKYEPFIVTASCIEKGPKKALQKTMCALGGHLVRDWRTNCELLVMPKINVTIKVVCALNNQRHIVTPDYLEDLLSFYLGNREKPNPKDYLPEVVDQEVPPGVCFHPDERRETLLNGIKFYFLSAVQFNKTNLAVSTAGGQPILLEDGTEEDAKAMTGPGTVVFAVNRESLVTLSPACQKFVQLVYSFLSKKKLRLVSDPEVGWAILTCNIEQFCNPTSEITPSMYSAVATQMTQCDSQMMTTTTQMEVDHTAPGHRSSGVDKKSSASSLNRSVPRLESQMDEGSEQKPVTPPPRNSSARAGRSRRVSPKPDSEATANPVDSKTPQERETSRPAGSESDKNDNVVSVSGVRDSVVSASEGKSSLRFRLSGDLFSSSTGNSTKVPPDEGSREKAVSERANSSEEKETISVFARQRKNGSKPTLVRRDSSDDDDVVNRGNRRSVKRKAMFSYDDEEEEKEENARPVKRLGKKFVFETEEDSNSTTAPAGDTELHEVKDSEEDISRERRDTSRVVVDSVVNDSEMDDIKPEVSAAPGDWLSVATSVRVKPEPSCSGDGARRSFNRDVDTEDSERDGISGAVPADTHSDVQGLEDDVKPQMEEEELLLDNAGNPLRNFCEVKMVNLLARPIGSKAVRNSSKGAPSTSSNGLKNFKKFRKTEHAGTGKLPTIIGGRDLEVYLGNRHKDIEDLFSVGLAEENRQRMEDKRNQDLFDWDSSKSKKPAVKKRR</sequence>
<dbReference type="CDD" id="cd22667">
    <property type="entry name" value="FHA_NBN"/>
    <property type="match status" value="1"/>
</dbReference>
<feature type="compositionally biased region" description="Basic residues" evidence="9">
    <location>
        <begin position="822"/>
        <end position="831"/>
    </location>
</feature>
<evidence type="ECO:0000256" key="1">
    <source>
        <dbReference type="ARBA" id="ARBA00004123"/>
    </source>
</evidence>
<gene>
    <name evidence="12" type="primary">LOC101848526</name>
</gene>
<feature type="region of interest" description="Disordered" evidence="9">
    <location>
        <begin position="357"/>
        <end position="615"/>
    </location>
</feature>